<evidence type="ECO:0000313" key="1">
    <source>
        <dbReference type="EMBL" id="SBT55199.1"/>
    </source>
</evidence>
<dbReference type="Proteomes" id="UP000078550">
    <property type="component" value="Unassembled WGS sequence"/>
</dbReference>
<reference evidence="3" key="2">
    <citation type="submission" date="2016-05" db="EMBL/GenBank/DDBJ databases">
        <authorList>
            <person name="Naeem Raeece"/>
        </authorList>
    </citation>
    <scope>NUCLEOTIDE SEQUENCE [LARGE SCALE GENOMIC DNA]</scope>
</reference>
<proteinExistence type="predicted"/>
<reference evidence="2" key="1">
    <citation type="submission" date="2016-05" db="EMBL/GenBank/DDBJ databases">
        <authorList>
            <person name="Lavstsen T."/>
            <person name="Jespersen J.S."/>
        </authorList>
    </citation>
    <scope>NUCLEOTIDE SEQUENCE [LARGE SCALE GENOMIC DNA]</scope>
</reference>
<dbReference type="AlphaFoldDB" id="A0A1A9ARR9"/>
<protein>
    <submittedName>
        <fullName evidence="2">Uncharacterized protein</fullName>
    </submittedName>
</protein>
<name>A0A1A9ARR9_PLAOA</name>
<sequence length="70" mass="7745">MSSKMHFNLGMIKDKKVSTSSKTYDLVDNTKINLSATAKIHRYDVTLGKSLNAVHAKKERSYGTELGDGI</sequence>
<gene>
    <name evidence="1" type="ORF">POVWA1_068310</name>
    <name evidence="2" type="ORF">POVWA2_088130</name>
</gene>
<evidence type="ECO:0000313" key="4">
    <source>
        <dbReference type="Proteomes" id="UP000078555"/>
    </source>
</evidence>
<keyword evidence="4" id="KW-1185">Reference proteome</keyword>
<dbReference type="Proteomes" id="UP000078555">
    <property type="component" value="Unassembled WGS sequence"/>
</dbReference>
<reference evidence="4" key="3">
    <citation type="submission" date="2016-05" db="EMBL/GenBank/DDBJ databases">
        <authorList>
            <person name="Naeem R."/>
        </authorList>
    </citation>
    <scope>NUCLEOTIDE SEQUENCE [LARGE SCALE GENOMIC DNA]</scope>
</reference>
<dbReference type="EMBL" id="FLRD01000598">
    <property type="protein sequence ID" value="SBT55199.1"/>
    <property type="molecule type" value="Genomic_DNA"/>
</dbReference>
<evidence type="ECO:0000313" key="3">
    <source>
        <dbReference type="Proteomes" id="UP000078550"/>
    </source>
</evidence>
<accession>A0A1A9ARR9</accession>
<evidence type="ECO:0000313" key="2">
    <source>
        <dbReference type="EMBL" id="SBT58817.1"/>
    </source>
</evidence>
<organism evidence="2 3">
    <name type="scientific">Plasmodium ovale wallikeri</name>
    <dbReference type="NCBI Taxonomy" id="864142"/>
    <lineage>
        <taxon>Eukaryota</taxon>
        <taxon>Sar</taxon>
        <taxon>Alveolata</taxon>
        <taxon>Apicomplexa</taxon>
        <taxon>Aconoidasida</taxon>
        <taxon>Haemosporida</taxon>
        <taxon>Plasmodiidae</taxon>
        <taxon>Plasmodium</taxon>
        <taxon>Plasmodium (Plasmodium)</taxon>
    </lineage>
</organism>
<dbReference type="EMBL" id="FLRE01002598">
    <property type="protein sequence ID" value="SBT58817.1"/>
    <property type="molecule type" value="Genomic_DNA"/>
</dbReference>